<protein>
    <submittedName>
        <fullName evidence="3">Uncharacterized protein</fullName>
    </submittedName>
</protein>
<name>A0A4S2MQH5_9PEZI</name>
<evidence type="ECO:0000313" key="4">
    <source>
        <dbReference type="Proteomes" id="UP000298138"/>
    </source>
</evidence>
<proteinExistence type="predicted"/>
<dbReference type="EMBL" id="ML220166">
    <property type="protein sequence ID" value="TGZ76778.1"/>
    <property type="molecule type" value="Genomic_DNA"/>
</dbReference>
<dbReference type="AlphaFoldDB" id="A0A4S2MQH5"/>
<feature type="chain" id="PRO_5020923115" evidence="2">
    <location>
        <begin position="22"/>
        <end position="365"/>
    </location>
</feature>
<feature type="region of interest" description="Disordered" evidence="1">
    <location>
        <begin position="35"/>
        <end position="55"/>
    </location>
</feature>
<feature type="signal peptide" evidence="2">
    <location>
        <begin position="1"/>
        <end position="21"/>
    </location>
</feature>
<keyword evidence="2" id="KW-0732">Signal</keyword>
<evidence type="ECO:0000256" key="2">
    <source>
        <dbReference type="SAM" id="SignalP"/>
    </source>
</evidence>
<keyword evidence="4" id="KW-1185">Reference proteome</keyword>
<gene>
    <name evidence="3" type="ORF">EX30DRAFT_352342</name>
</gene>
<evidence type="ECO:0000313" key="3">
    <source>
        <dbReference type="EMBL" id="TGZ76778.1"/>
    </source>
</evidence>
<feature type="compositionally biased region" description="Low complexity" evidence="1">
    <location>
        <begin position="290"/>
        <end position="303"/>
    </location>
</feature>
<sequence>MHSTFWLLFSVGLTVLHVANAGPVPGTDRIGASGGSLTAGNIPSPVPPITVPGEQPKVDVATLNKETHLPHRLVRRSSPNDRGSRRPPQHTRNPSDSWLSDSSSVPSHSRNPSVTTSTAGGHSRHSSSSGNPPPGQDPQTSWYDPRSSVSSRSGRQSTAGSPPRPPSSSNSKWDPYSEERERRARMPPQQQLWMEQHGTDTGERMETWQEYEARFGAYQETHDPEGGDPSLPPYASRAPSYHSRAPSDPDSIGGREMSFTSRRSDASRYAPGPSGGHARQPSDESGVLGRRPTSSRSSGRASSDANIMGDMSLYTPGASRHVRQPSDESGVLGQIPDARGSRSSSSSRRDRSPNSGSSRSQYGQY</sequence>
<feature type="compositionally biased region" description="Basic and acidic residues" evidence="1">
    <location>
        <begin position="175"/>
        <end position="184"/>
    </location>
</feature>
<evidence type="ECO:0000256" key="1">
    <source>
        <dbReference type="SAM" id="MobiDB-lite"/>
    </source>
</evidence>
<reference evidence="3 4" key="1">
    <citation type="submission" date="2019-04" db="EMBL/GenBank/DDBJ databases">
        <title>Comparative genomics and transcriptomics to analyze fruiting body development in filamentous ascomycetes.</title>
        <authorList>
            <consortium name="DOE Joint Genome Institute"/>
            <person name="Lutkenhaus R."/>
            <person name="Traeger S."/>
            <person name="Breuer J."/>
            <person name="Kuo A."/>
            <person name="Lipzen A."/>
            <person name="Pangilinan J."/>
            <person name="Dilworth D."/>
            <person name="Sandor L."/>
            <person name="Poggeler S."/>
            <person name="Barry K."/>
            <person name="Grigoriev I.V."/>
            <person name="Nowrousian M."/>
        </authorList>
    </citation>
    <scope>NUCLEOTIDE SEQUENCE [LARGE SCALE GENOMIC DNA]</scope>
    <source>
        <strain evidence="3 4">CBS 389.68</strain>
    </source>
</reference>
<feature type="region of interest" description="Disordered" evidence="1">
    <location>
        <begin position="67"/>
        <end position="365"/>
    </location>
</feature>
<organism evidence="3 4">
    <name type="scientific">Ascodesmis nigricans</name>
    <dbReference type="NCBI Taxonomy" id="341454"/>
    <lineage>
        <taxon>Eukaryota</taxon>
        <taxon>Fungi</taxon>
        <taxon>Dikarya</taxon>
        <taxon>Ascomycota</taxon>
        <taxon>Pezizomycotina</taxon>
        <taxon>Pezizomycetes</taxon>
        <taxon>Pezizales</taxon>
        <taxon>Ascodesmidaceae</taxon>
        <taxon>Ascodesmis</taxon>
    </lineage>
</organism>
<dbReference type="Proteomes" id="UP000298138">
    <property type="component" value="Unassembled WGS sequence"/>
</dbReference>
<accession>A0A4S2MQH5</accession>
<feature type="compositionally biased region" description="Basic and acidic residues" evidence="1">
    <location>
        <begin position="197"/>
        <end position="213"/>
    </location>
</feature>
<feature type="compositionally biased region" description="Low complexity" evidence="1">
    <location>
        <begin position="92"/>
        <end position="130"/>
    </location>
</feature>
<dbReference type="InParanoid" id="A0A4S2MQH5"/>
<feature type="compositionally biased region" description="Low complexity" evidence="1">
    <location>
        <begin position="146"/>
        <end position="157"/>
    </location>
</feature>
<feature type="compositionally biased region" description="Low complexity" evidence="1">
    <location>
        <begin position="353"/>
        <end position="365"/>
    </location>
</feature>